<keyword evidence="4 8" id="KW-0819">tRNA processing</keyword>
<keyword evidence="6 8" id="KW-0067">ATP-binding</keyword>
<comment type="function">
    <text evidence="8">Ligates lysine onto the cytidine present at position 34 of the AUA codon-specific tRNA(Ile) that contains the anticodon CAU, in an ATP-dependent manner. Cytidine is converted to lysidine, thus changing the amino acid specificity of the tRNA from methionine to isoleucine.</text>
</comment>
<protein>
    <recommendedName>
        <fullName evidence="8">tRNA(Ile)-lysidine synthase</fullName>
        <ecNumber evidence="8">6.3.4.19</ecNumber>
    </recommendedName>
    <alternativeName>
        <fullName evidence="8">tRNA(Ile)-2-lysyl-cytidine synthase</fullName>
    </alternativeName>
    <alternativeName>
        <fullName evidence="8">tRNA(Ile)-lysidine synthetase</fullName>
    </alternativeName>
</protein>
<evidence type="ECO:0000256" key="5">
    <source>
        <dbReference type="ARBA" id="ARBA00022741"/>
    </source>
</evidence>
<evidence type="ECO:0000256" key="4">
    <source>
        <dbReference type="ARBA" id="ARBA00022694"/>
    </source>
</evidence>
<dbReference type="SUPFAM" id="SSF82829">
    <property type="entry name" value="MesJ substrate recognition domain-like"/>
    <property type="match status" value="1"/>
</dbReference>
<evidence type="ECO:0000256" key="3">
    <source>
        <dbReference type="ARBA" id="ARBA00022598"/>
    </source>
</evidence>
<dbReference type="SUPFAM" id="SSF52402">
    <property type="entry name" value="Adenine nucleotide alpha hydrolases-like"/>
    <property type="match status" value="1"/>
</dbReference>
<evidence type="ECO:0000259" key="9">
    <source>
        <dbReference type="SMART" id="SM00977"/>
    </source>
</evidence>
<dbReference type="Gene3D" id="3.30.465.60">
    <property type="match status" value="1"/>
</dbReference>
<reference evidence="10 11" key="1">
    <citation type="submission" date="2022-08" db="EMBL/GenBank/DDBJ databases">
        <title>Paenibacillus endoradicis sp. nov., Paenibacillus radicibacter sp. nov and Paenibacillus pararadicis sp. nov., three cold-adapted plant growth-promoting bacteria isolated from root of Larix gmelinii in Great Khingan.</title>
        <authorList>
            <person name="Xue H."/>
        </authorList>
    </citation>
    <scope>NUCLEOTIDE SEQUENCE [LARGE SCALE GENOMIC DNA]</scope>
    <source>
        <strain evidence="10 11">N5-1-1-5</strain>
    </source>
</reference>
<dbReference type="EC" id="6.3.4.19" evidence="8"/>
<dbReference type="InterPro" id="IPR011063">
    <property type="entry name" value="TilS/TtcA_N"/>
</dbReference>
<dbReference type="NCBIfam" id="TIGR02433">
    <property type="entry name" value="lysidine_TilS_C"/>
    <property type="match status" value="1"/>
</dbReference>
<proteinExistence type="inferred from homology"/>
<comment type="catalytic activity">
    <reaction evidence="7 8">
        <text>cytidine(34) in tRNA(Ile2) + L-lysine + ATP = lysidine(34) in tRNA(Ile2) + AMP + diphosphate + H(+)</text>
        <dbReference type="Rhea" id="RHEA:43744"/>
        <dbReference type="Rhea" id="RHEA-COMP:10625"/>
        <dbReference type="Rhea" id="RHEA-COMP:10670"/>
        <dbReference type="ChEBI" id="CHEBI:15378"/>
        <dbReference type="ChEBI" id="CHEBI:30616"/>
        <dbReference type="ChEBI" id="CHEBI:32551"/>
        <dbReference type="ChEBI" id="CHEBI:33019"/>
        <dbReference type="ChEBI" id="CHEBI:82748"/>
        <dbReference type="ChEBI" id="CHEBI:83665"/>
        <dbReference type="ChEBI" id="CHEBI:456215"/>
        <dbReference type="EC" id="6.3.4.19"/>
    </reaction>
</comment>
<accession>A0ABT1YSF8</accession>
<dbReference type="InterPro" id="IPR012796">
    <property type="entry name" value="Lysidine-tRNA-synth_C"/>
</dbReference>
<dbReference type="Pfam" id="PF11734">
    <property type="entry name" value="TilS_C"/>
    <property type="match status" value="1"/>
</dbReference>
<dbReference type="PANTHER" id="PTHR43033:SF1">
    <property type="entry name" value="TRNA(ILE)-LYSIDINE SYNTHASE-RELATED"/>
    <property type="match status" value="1"/>
</dbReference>
<gene>
    <name evidence="8 10" type="primary">tilS</name>
    <name evidence="10" type="ORF">NV381_33535</name>
</gene>
<dbReference type="RefSeq" id="WP_258217654.1">
    <property type="nucleotide sequence ID" value="NZ_JANQBD010000036.1"/>
</dbReference>
<evidence type="ECO:0000256" key="2">
    <source>
        <dbReference type="ARBA" id="ARBA00022490"/>
    </source>
</evidence>
<keyword evidence="5 8" id="KW-0547">Nucleotide-binding</keyword>
<keyword evidence="11" id="KW-1185">Reference proteome</keyword>
<dbReference type="NCBIfam" id="TIGR02432">
    <property type="entry name" value="lysidine_TilS_N"/>
    <property type="match status" value="1"/>
</dbReference>
<dbReference type="HAMAP" id="MF_01161">
    <property type="entry name" value="tRNA_Ile_lys_synt"/>
    <property type="match status" value="1"/>
</dbReference>
<comment type="caution">
    <text evidence="10">The sequence shown here is derived from an EMBL/GenBank/DDBJ whole genome shotgun (WGS) entry which is preliminary data.</text>
</comment>
<evidence type="ECO:0000313" key="11">
    <source>
        <dbReference type="Proteomes" id="UP001300012"/>
    </source>
</evidence>
<keyword evidence="2 8" id="KW-0963">Cytoplasm</keyword>
<feature type="binding site" evidence="8">
    <location>
        <begin position="28"/>
        <end position="33"/>
    </location>
    <ligand>
        <name>ATP</name>
        <dbReference type="ChEBI" id="CHEBI:30616"/>
    </ligand>
</feature>
<name>A0ABT1YSF8_9BACL</name>
<dbReference type="SMART" id="SM00977">
    <property type="entry name" value="TilS_C"/>
    <property type="match status" value="1"/>
</dbReference>
<comment type="subcellular location">
    <subcellularLocation>
        <location evidence="1 8">Cytoplasm</location>
    </subcellularLocation>
</comment>
<comment type="domain">
    <text evidence="8">The N-terminal region contains the highly conserved SGGXDS motif, predicted to be a P-loop motif involved in ATP binding.</text>
</comment>
<dbReference type="CDD" id="cd01992">
    <property type="entry name" value="TilS_N"/>
    <property type="match status" value="1"/>
</dbReference>
<organism evidence="10 11">
    <name type="scientific">Paenibacillus radicis</name>
    <name type="common">ex Xue et al. 2023</name>
    <dbReference type="NCBI Taxonomy" id="2972489"/>
    <lineage>
        <taxon>Bacteria</taxon>
        <taxon>Bacillati</taxon>
        <taxon>Bacillota</taxon>
        <taxon>Bacilli</taxon>
        <taxon>Bacillales</taxon>
        <taxon>Paenibacillaceae</taxon>
        <taxon>Paenibacillus</taxon>
    </lineage>
</organism>
<dbReference type="InterPro" id="IPR014729">
    <property type="entry name" value="Rossmann-like_a/b/a_fold"/>
</dbReference>
<dbReference type="SUPFAM" id="SSF56037">
    <property type="entry name" value="PheT/TilS domain"/>
    <property type="match status" value="1"/>
</dbReference>
<evidence type="ECO:0000256" key="6">
    <source>
        <dbReference type="ARBA" id="ARBA00022840"/>
    </source>
</evidence>
<comment type="similarity">
    <text evidence="8">Belongs to the tRNA(Ile)-lysidine synthase family.</text>
</comment>
<dbReference type="Gene3D" id="3.40.50.620">
    <property type="entry name" value="HUPs"/>
    <property type="match status" value="1"/>
</dbReference>
<keyword evidence="3 8" id="KW-0436">Ligase</keyword>
<dbReference type="Proteomes" id="UP001300012">
    <property type="component" value="Unassembled WGS sequence"/>
</dbReference>
<evidence type="ECO:0000256" key="8">
    <source>
        <dbReference type="HAMAP-Rule" id="MF_01161"/>
    </source>
</evidence>
<dbReference type="InterPro" id="IPR012094">
    <property type="entry name" value="tRNA_Ile_lys_synt"/>
</dbReference>
<sequence>MDLVSRVEQEIRAERLFEVGDSIVVAVSGGPDSVALLHVLFALSEQWKWRLSVAHLNHGFRIEESEREAAFVSELAARLGLPIEIAHVSVPEYIKETGKNSQSAAREIRYRFLHEAAVRFKANRIALAHHADDQAETVLMRLLRGTGPSGLTGIPKRREEKELELVRPLLRIYKTEILDYCRNQHLSYCIDSSNLDSKYVRNEIRLELMPSLQKQYNEQLPQALNRLSELMTAEDDYMQAQARALLVEGVAKESDCAKWSRNWFAGLHVALQRRLIKLILNYLGLDPDSIDFLKLEKMREAIVKVEPSNIRLNIGGSLILTREYDRVYLHNYVVPPIPFSHSFEPGQNHLEIPEIGVSLECTWLDRERFNKAAVPISDNPYTAWFDADQLQQPLEVRSRRDGDRMSLFGLNGSKKVKDIFIDAKIPPSLRTKVPIITDGHGRIIWLSGVRRSSLSTVTDSTRLILYMKLHMPEGLTFSMSR</sequence>
<feature type="domain" description="Lysidine-tRNA(Ile) synthetase C-terminal" evidence="9">
    <location>
        <begin position="394"/>
        <end position="466"/>
    </location>
</feature>
<evidence type="ECO:0000313" key="10">
    <source>
        <dbReference type="EMBL" id="MCR8636122.1"/>
    </source>
</evidence>
<evidence type="ECO:0000256" key="7">
    <source>
        <dbReference type="ARBA" id="ARBA00048539"/>
    </source>
</evidence>
<dbReference type="GO" id="GO:0032267">
    <property type="term" value="F:tRNA(Ile)-lysidine synthase activity"/>
    <property type="evidence" value="ECO:0007669"/>
    <property type="project" value="UniProtKB-EC"/>
</dbReference>
<dbReference type="InterPro" id="IPR012795">
    <property type="entry name" value="tRNA_Ile_lys_synt_N"/>
</dbReference>
<dbReference type="PANTHER" id="PTHR43033">
    <property type="entry name" value="TRNA(ILE)-LYSIDINE SYNTHASE-RELATED"/>
    <property type="match status" value="1"/>
</dbReference>
<dbReference type="EMBL" id="JANQBD010000036">
    <property type="protein sequence ID" value="MCR8636122.1"/>
    <property type="molecule type" value="Genomic_DNA"/>
</dbReference>
<dbReference type="Pfam" id="PF01171">
    <property type="entry name" value="ATP_bind_3"/>
    <property type="match status" value="1"/>
</dbReference>
<evidence type="ECO:0000256" key="1">
    <source>
        <dbReference type="ARBA" id="ARBA00004496"/>
    </source>
</evidence>